<evidence type="ECO:0000313" key="2">
    <source>
        <dbReference type="Proteomes" id="UP000008549"/>
    </source>
</evidence>
<dbReference type="InParanoid" id="B6IGN1"/>
<dbReference type="HOGENOM" id="CLU_944082_0_0_1"/>
<dbReference type="RefSeq" id="XP_045098628.1">
    <property type="nucleotide sequence ID" value="XM_045240474.1"/>
</dbReference>
<dbReference type="GeneID" id="68919490"/>
<evidence type="ECO:0000313" key="1">
    <source>
        <dbReference type="EMBL" id="CAR99061.1"/>
    </source>
</evidence>
<dbReference type="AlphaFoldDB" id="B6IGN1"/>
<reference evidence="1 2" key="1">
    <citation type="journal article" date="2003" name="PLoS Biol.">
        <title>The genome sequence of Caenorhabditis briggsae: a platform for comparative genomics.</title>
        <authorList>
            <person name="Stein L.D."/>
            <person name="Bao Z."/>
            <person name="Blasiar D."/>
            <person name="Blumenthal T."/>
            <person name="Brent M.R."/>
            <person name="Chen N."/>
            <person name="Chinwalla A."/>
            <person name="Clarke L."/>
            <person name="Clee C."/>
            <person name="Coghlan A."/>
            <person name="Coulson A."/>
            <person name="D'Eustachio P."/>
            <person name="Fitch D.H."/>
            <person name="Fulton L.A."/>
            <person name="Fulton R.E."/>
            <person name="Griffiths-Jones S."/>
            <person name="Harris T.W."/>
            <person name="Hillier L.W."/>
            <person name="Kamath R."/>
            <person name="Kuwabara P.E."/>
            <person name="Mardis E.R."/>
            <person name="Marra M.A."/>
            <person name="Miner T.L."/>
            <person name="Minx P."/>
            <person name="Mullikin J.C."/>
            <person name="Plumb R.W."/>
            <person name="Rogers J."/>
            <person name="Schein J.E."/>
            <person name="Sohrmann M."/>
            <person name="Spieth J."/>
            <person name="Stajich J.E."/>
            <person name="Wei C."/>
            <person name="Willey D."/>
            <person name="Wilson R.K."/>
            <person name="Durbin R."/>
            <person name="Waterston R.H."/>
        </authorList>
    </citation>
    <scope>NUCLEOTIDE SEQUENCE [LARGE SCALE GENOMIC DNA]</scope>
    <source>
        <strain evidence="1 2">AF16</strain>
    </source>
</reference>
<organism evidence="1 2">
    <name type="scientific">Caenorhabditis briggsae</name>
    <dbReference type="NCBI Taxonomy" id="6238"/>
    <lineage>
        <taxon>Eukaryota</taxon>
        <taxon>Metazoa</taxon>
        <taxon>Ecdysozoa</taxon>
        <taxon>Nematoda</taxon>
        <taxon>Chromadorea</taxon>
        <taxon>Rhabditida</taxon>
        <taxon>Rhabditina</taxon>
        <taxon>Rhabditomorpha</taxon>
        <taxon>Rhabditoidea</taxon>
        <taxon>Rhabditidae</taxon>
        <taxon>Peloderinae</taxon>
        <taxon>Caenorhabditis</taxon>
    </lineage>
</organism>
<evidence type="ECO:0000313" key="3">
    <source>
        <dbReference type="WormBase" id="CBG28041"/>
    </source>
</evidence>
<dbReference type="KEGG" id="cbr:CBG_28041"/>
<dbReference type="CTD" id="68919490"/>
<sequence>MNNLVVFRSLEQRKRHSDENFYLDRPGQLECMPARKQTPDSEKSEAQLLGNLCPKRNISRKTCRWIVPHSKWRMENRIFAEEFSGACRPGNKHLIPRKVKASYWSVCASSVSVCFIQNLGIVQTEPTPARLADGSFRNPCRPNQYKYDEKVPMDRSAFEMDKGKCNLLGGDLGPFNPYHLSRDWPMDRSVSHTARVNTKMMKVWVRFTGGQRKRRIEHPFLLMMISGGRVGNPNTLETCGTTHFHGSKLISLKKAGHVRVLDMSRKSYTWQRTNHKTLQFRYNHHIFTILKVIRS</sequence>
<reference evidence="1 2" key="2">
    <citation type="journal article" date="2011" name="PLoS Genet.">
        <title>Caenorhabditis briggsae recombinant inbred line genotypes reveal inter-strain incompatibility and the evolution of recombination.</title>
        <authorList>
            <person name="Ross J.A."/>
            <person name="Koboldt D.C."/>
            <person name="Staisch J.E."/>
            <person name="Chamberlin H.M."/>
            <person name="Gupta B.P."/>
            <person name="Miller R.D."/>
            <person name="Baird S.E."/>
            <person name="Haag E.S."/>
        </authorList>
    </citation>
    <scope>NUCLEOTIDE SEQUENCE [LARGE SCALE GENOMIC DNA]</scope>
    <source>
        <strain evidence="1 2">AF16</strain>
    </source>
</reference>
<keyword evidence="2" id="KW-1185">Reference proteome</keyword>
<gene>
    <name evidence="1 3" type="ORF">CBG28041</name>
    <name evidence="1" type="ORF">CBG_28041</name>
</gene>
<dbReference type="EMBL" id="HE601041">
    <property type="protein sequence ID" value="CAR99061.1"/>
    <property type="molecule type" value="Genomic_DNA"/>
</dbReference>
<accession>B6IGN1</accession>
<dbReference type="WormBase" id="CBG28041">
    <property type="protein sequence ID" value="CBP44079"/>
    <property type="gene ID" value="WBGene00089455"/>
</dbReference>
<protein>
    <submittedName>
        <fullName evidence="1">Protein CBG28041</fullName>
    </submittedName>
</protein>
<dbReference type="Proteomes" id="UP000008549">
    <property type="component" value="Unassembled WGS sequence"/>
</dbReference>
<proteinExistence type="predicted"/>
<name>B6IGN1_CAEBR</name>